<dbReference type="Proteomes" id="UP000813824">
    <property type="component" value="Unassembled WGS sequence"/>
</dbReference>
<organism evidence="4 5">
    <name type="scientific">Cristinia sonorae</name>
    <dbReference type="NCBI Taxonomy" id="1940300"/>
    <lineage>
        <taxon>Eukaryota</taxon>
        <taxon>Fungi</taxon>
        <taxon>Dikarya</taxon>
        <taxon>Basidiomycota</taxon>
        <taxon>Agaricomycotina</taxon>
        <taxon>Agaricomycetes</taxon>
        <taxon>Agaricomycetidae</taxon>
        <taxon>Agaricales</taxon>
        <taxon>Pleurotineae</taxon>
        <taxon>Stephanosporaceae</taxon>
        <taxon>Cristinia</taxon>
    </lineage>
</organism>
<feature type="domain" description="RlpA-like protein double-psi beta-barrel" evidence="3">
    <location>
        <begin position="52"/>
        <end position="120"/>
    </location>
</feature>
<evidence type="ECO:0000259" key="3">
    <source>
        <dbReference type="Pfam" id="PF03330"/>
    </source>
</evidence>
<dbReference type="InterPro" id="IPR036908">
    <property type="entry name" value="RlpA-like_sf"/>
</dbReference>
<comment type="caution">
    <text evidence="4">The sequence shown here is derived from an EMBL/GenBank/DDBJ whole genome shotgun (WGS) entry which is preliminary data.</text>
</comment>
<protein>
    <submittedName>
        <fullName evidence="4">RlpA-like double-psi beta-barrel-protein domain-containing protein-containing protein</fullName>
    </submittedName>
</protein>
<dbReference type="InterPro" id="IPR009009">
    <property type="entry name" value="RlpA-like_DPBB"/>
</dbReference>
<dbReference type="EMBL" id="JAEVFJ010000035">
    <property type="protein sequence ID" value="KAH8091721.1"/>
    <property type="molecule type" value="Genomic_DNA"/>
</dbReference>
<name>A0A8K0UIB5_9AGAR</name>
<dbReference type="AlphaFoldDB" id="A0A8K0UIB5"/>
<evidence type="ECO:0000256" key="1">
    <source>
        <dbReference type="ARBA" id="ARBA00022729"/>
    </source>
</evidence>
<feature type="chain" id="PRO_5035442002" evidence="2">
    <location>
        <begin position="21"/>
        <end position="129"/>
    </location>
</feature>
<sequence>MLTFAAPIIIFMSLFMLVRAAPVVTGTGDATFYTPGLGACGGINTEKDFIVAVSTQIFNGFPGAGANPNKNPICGKKLTATSRGKKVTVKIVDQCPGCSRDSIDLSPAAFNTLADPATGRLHNVRWTIG</sequence>
<dbReference type="InterPro" id="IPR051477">
    <property type="entry name" value="Expansin_CellWall"/>
</dbReference>
<dbReference type="Gene3D" id="2.40.40.10">
    <property type="entry name" value="RlpA-like domain"/>
    <property type="match status" value="1"/>
</dbReference>
<proteinExistence type="predicted"/>
<dbReference type="PANTHER" id="PTHR31836">
    <property type="match status" value="1"/>
</dbReference>
<gene>
    <name evidence="4" type="ORF">BXZ70DRAFT_909769</name>
</gene>
<dbReference type="Pfam" id="PF03330">
    <property type="entry name" value="DPBB_1"/>
    <property type="match status" value="1"/>
</dbReference>
<dbReference type="CDD" id="cd22191">
    <property type="entry name" value="DPBB_RlpA_EXP_N-like"/>
    <property type="match status" value="1"/>
</dbReference>
<evidence type="ECO:0000313" key="5">
    <source>
        <dbReference type="Proteomes" id="UP000813824"/>
    </source>
</evidence>
<reference evidence="4" key="1">
    <citation type="journal article" date="2021" name="New Phytol.">
        <title>Evolutionary innovations through gain and loss of genes in the ectomycorrhizal Boletales.</title>
        <authorList>
            <person name="Wu G."/>
            <person name="Miyauchi S."/>
            <person name="Morin E."/>
            <person name="Kuo A."/>
            <person name="Drula E."/>
            <person name="Varga T."/>
            <person name="Kohler A."/>
            <person name="Feng B."/>
            <person name="Cao Y."/>
            <person name="Lipzen A."/>
            <person name="Daum C."/>
            <person name="Hundley H."/>
            <person name="Pangilinan J."/>
            <person name="Johnson J."/>
            <person name="Barry K."/>
            <person name="LaButti K."/>
            <person name="Ng V."/>
            <person name="Ahrendt S."/>
            <person name="Min B."/>
            <person name="Choi I.G."/>
            <person name="Park H."/>
            <person name="Plett J.M."/>
            <person name="Magnuson J."/>
            <person name="Spatafora J.W."/>
            <person name="Nagy L.G."/>
            <person name="Henrissat B."/>
            <person name="Grigoriev I.V."/>
            <person name="Yang Z.L."/>
            <person name="Xu J."/>
            <person name="Martin F.M."/>
        </authorList>
    </citation>
    <scope>NUCLEOTIDE SEQUENCE</scope>
    <source>
        <strain evidence="4">KKN 215</strain>
    </source>
</reference>
<dbReference type="PANTHER" id="PTHR31836:SF27">
    <property type="entry name" value="RLPA-LIKE PROTEIN DOUBLE-PSI BETA-BARREL DOMAIN-CONTAINING PROTEIN"/>
    <property type="match status" value="1"/>
</dbReference>
<keyword evidence="1 2" id="KW-0732">Signal</keyword>
<accession>A0A8K0UIB5</accession>
<dbReference type="OrthoDB" id="623670at2759"/>
<evidence type="ECO:0000313" key="4">
    <source>
        <dbReference type="EMBL" id="KAH8091721.1"/>
    </source>
</evidence>
<keyword evidence="5" id="KW-1185">Reference proteome</keyword>
<feature type="signal peptide" evidence="2">
    <location>
        <begin position="1"/>
        <end position="20"/>
    </location>
</feature>
<dbReference type="SUPFAM" id="SSF50685">
    <property type="entry name" value="Barwin-like endoglucanases"/>
    <property type="match status" value="1"/>
</dbReference>
<evidence type="ECO:0000256" key="2">
    <source>
        <dbReference type="SAM" id="SignalP"/>
    </source>
</evidence>